<comment type="subcellular location">
    <subcellularLocation>
        <location evidence="1">Membrane</location>
        <topology evidence="1">Lipid-anchor</topology>
    </subcellularLocation>
</comment>
<dbReference type="InterPro" id="IPR057336">
    <property type="entry name" value="GerAC_N"/>
</dbReference>
<proteinExistence type="inferred from homology"/>
<evidence type="ECO:0000256" key="7">
    <source>
        <dbReference type="ARBA" id="ARBA00023288"/>
    </source>
</evidence>
<dbReference type="PROSITE" id="PS51257">
    <property type="entry name" value="PROKAR_LIPOPROTEIN"/>
    <property type="match status" value="1"/>
</dbReference>
<organism evidence="11 12">
    <name type="scientific">Pallidibacillus thermolactis</name>
    <dbReference type="NCBI Taxonomy" id="251051"/>
    <lineage>
        <taxon>Bacteria</taxon>
        <taxon>Bacillati</taxon>
        <taxon>Bacillota</taxon>
        <taxon>Bacilli</taxon>
        <taxon>Bacillales</taxon>
        <taxon>Bacillaceae</taxon>
        <taxon>Pallidibacillus</taxon>
    </lineage>
</organism>
<keyword evidence="4" id="KW-0732">Signal</keyword>
<dbReference type="NCBIfam" id="TIGR02887">
    <property type="entry name" value="spore_ger_x_C"/>
    <property type="match status" value="1"/>
</dbReference>
<name>A0ABT2WGH7_9BACI</name>
<dbReference type="InterPro" id="IPR008844">
    <property type="entry name" value="Spore_GerAC-like"/>
</dbReference>
<evidence type="ECO:0000256" key="3">
    <source>
        <dbReference type="ARBA" id="ARBA00022544"/>
    </source>
</evidence>
<comment type="similarity">
    <text evidence="2">Belongs to the GerABKC lipoprotein family.</text>
</comment>
<feature type="transmembrane region" description="Helical" evidence="8">
    <location>
        <begin position="7"/>
        <end position="27"/>
    </location>
</feature>
<dbReference type="Pfam" id="PF25198">
    <property type="entry name" value="Spore_GerAC_N"/>
    <property type="match status" value="1"/>
</dbReference>
<accession>A0ABT2WGH7</accession>
<protein>
    <submittedName>
        <fullName evidence="11">Ger(X)C family spore germination protein</fullName>
    </submittedName>
</protein>
<evidence type="ECO:0000256" key="6">
    <source>
        <dbReference type="ARBA" id="ARBA00023139"/>
    </source>
</evidence>
<evidence type="ECO:0000256" key="8">
    <source>
        <dbReference type="SAM" id="Phobius"/>
    </source>
</evidence>
<evidence type="ECO:0000256" key="1">
    <source>
        <dbReference type="ARBA" id="ARBA00004635"/>
    </source>
</evidence>
<keyword evidence="3" id="KW-0309">Germination</keyword>
<dbReference type="Pfam" id="PF05504">
    <property type="entry name" value="Spore_GerAC"/>
    <property type="match status" value="1"/>
</dbReference>
<keyword evidence="8" id="KW-0812">Transmembrane</keyword>
<dbReference type="Proteomes" id="UP001208656">
    <property type="component" value="Unassembled WGS sequence"/>
</dbReference>
<evidence type="ECO:0000256" key="4">
    <source>
        <dbReference type="ARBA" id="ARBA00022729"/>
    </source>
</evidence>
<dbReference type="PANTHER" id="PTHR35789:SF1">
    <property type="entry name" value="SPORE GERMINATION PROTEIN B3"/>
    <property type="match status" value="1"/>
</dbReference>
<feature type="domain" description="Spore germination GerAC-like C-terminal" evidence="9">
    <location>
        <begin position="230"/>
        <end position="393"/>
    </location>
</feature>
<evidence type="ECO:0000259" key="10">
    <source>
        <dbReference type="Pfam" id="PF25198"/>
    </source>
</evidence>
<dbReference type="InterPro" id="IPR038501">
    <property type="entry name" value="Spore_GerAC_C_sf"/>
</dbReference>
<dbReference type="InterPro" id="IPR046953">
    <property type="entry name" value="Spore_GerAC-like_C"/>
</dbReference>
<evidence type="ECO:0000256" key="5">
    <source>
        <dbReference type="ARBA" id="ARBA00023136"/>
    </source>
</evidence>
<reference evidence="11 12" key="1">
    <citation type="submission" date="2022-10" db="EMBL/GenBank/DDBJ databases">
        <title>Description of Fervidibacillus gen. nov. in the family Fervidibacillaceae fam. nov. with two species, Fervidibacillus albus sp. nov., and Fervidibacillus halotolerans sp. nov., isolated from tidal flat sediments.</title>
        <authorList>
            <person name="Kwon K.K."/>
            <person name="Yang S.-H."/>
        </authorList>
    </citation>
    <scope>NUCLEOTIDE SEQUENCE [LARGE SCALE GENOMIC DNA]</scope>
    <source>
        <strain evidence="11 12">DSM 23332</strain>
    </source>
</reference>
<evidence type="ECO:0000313" key="12">
    <source>
        <dbReference type="Proteomes" id="UP001208656"/>
    </source>
</evidence>
<evidence type="ECO:0000259" key="9">
    <source>
        <dbReference type="Pfam" id="PF05504"/>
    </source>
</evidence>
<dbReference type="EMBL" id="JAOUSE010000024">
    <property type="protein sequence ID" value="MCU9594581.1"/>
    <property type="molecule type" value="Genomic_DNA"/>
</dbReference>
<feature type="domain" description="Spore germination protein N-terminal" evidence="10">
    <location>
        <begin position="26"/>
        <end position="199"/>
    </location>
</feature>
<keyword evidence="5 8" id="KW-0472">Membrane</keyword>
<evidence type="ECO:0000256" key="2">
    <source>
        <dbReference type="ARBA" id="ARBA00007886"/>
    </source>
</evidence>
<comment type="caution">
    <text evidence="11">The sequence shown here is derived from an EMBL/GenBank/DDBJ whole genome shotgun (WGS) entry which is preliminary data.</text>
</comment>
<evidence type="ECO:0000313" key="11">
    <source>
        <dbReference type="EMBL" id="MCU9594581.1"/>
    </source>
</evidence>
<sequence>MKSKKHYFFIINIVCTSLLLSGCWSYRELTDIAFVIAIGIDEGEKQPYKLSFQLINPKNVAGEPQKSGIIGPATVIYQSEGDNLFTANRATTQQVSRRLYYAHTSLVVISEKLARKGIRDVLDILTRSPEFRPTADIVIAKDSSAEDLLNVLTPLDQINADKIQKTLKYSEQLYGKTTKTNINDIVSELISNGNLPIISGFKIEGDRKKAKSSENILNQKPLSTIHADSIALFKNEKLVTWAEGAAARGINWILGNTSQPAVNIDWADKKGAISIQILRSNSQIKTEVKNNKPIITINLKAEGNVAEVNTYLDLSREEEFIKLQSELEKVIKNEINEAIKLGKKYKTDVFSFGDHIRISHPKYWKKVQDHWNDDILPTAEIKINVDASLRLTGLKTKSDVYQ</sequence>
<dbReference type="PANTHER" id="PTHR35789">
    <property type="entry name" value="SPORE GERMINATION PROTEIN B3"/>
    <property type="match status" value="1"/>
</dbReference>
<keyword evidence="8" id="KW-1133">Transmembrane helix</keyword>
<gene>
    <name evidence="11" type="ORF">OEV82_08940</name>
</gene>
<dbReference type="Gene3D" id="6.20.190.10">
    <property type="entry name" value="Nutrient germinant receptor protein C, domain 1"/>
    <property type="match status" value="1"/>
</dbReference>
<keyword evidence="12" id="KW-1185">Reference proteome</keyword>
<dbReference type="Gene3D" id="3.30.300.210">
    <property type="entry name" value="Nutrient germinant receptor protein C, domain 3"/>
    <property type="match status" value="1"/>
</dbReference>
<keyword evidence="6" id="KW-0564">Palmitate</keyword>
<dbReference type="RefSeq" id="WP_173662087.1">
    <property type="nucleotide sequence ID" value="NZ_JAOUSE010000024.1"/>
</dbReference>
<keyword evidence="7" id="KW-0449">Lipoprotein</keyword>